<reference evidence="2" key="1">
    <citation type="journal article" date="2016" name="Nat. Biotechnol.">
        <title>Sequencing wild and cultivated cassava and related species reveals extensive interspecific hybridization and genetic diversity.</title>
        <authorList>
            <person name="Bredeson J.V."/>
            <person name="Lyons J.B."/>
            <person name="Prochnik S.E."/>
            <person name="Wu G.A."/>
            <person name="Ha C.M."/>
            <person name="Edsinger-Gonzales E."/>
            <person name="Grimwood J."/>
            <person name="Schmutz J."/>
            <person name="Rabbi I.Y."/>
            <person name="Egesi C."/>
            <person name="Nauluvula P."/>
            <person name="Lebot V."/>
            <person name="Ndunguru J."/>
            <person name="Mkamilo G."/>
            <person name="Bart R.S."/>
            <person name="Setter T.L."/>
            <person name="Gleadow R.M."/>
            <person name="Kulakow P."/>
            <person name="Ferguson M.E."/>
            <person name="Rounsley S."/>
            <person name="Rokhsar D.S."/>
        </authorList>
    </citation>
    <scope>NUCLEOTIDE SEQUENCE [LARGE SCALE GENOMIC DNA]</scope>
    <source>
        <strain evidence="2">cv. AM560-2</strain>
    </source>
</reference>
<sequence>MQSFSDWFVRVCNSVSVSTLHMVVMIVWTLWENRNAMVWKQKRCPPHVVIRLVKSLLQDWEAARSCKELAVNVPVCIQWKKLPIESFKLNVDAALFIHQAMRVGSVLKGGNDEFIAARQ</sequence>
<dbReference type="EMBL" id="CM004401">
    <property type="protein sequence ID" value="KAG8638063.1"/>
    <property type="molecule type" value="Genomic_DNA"/>
</dbReference>
<accession>A0ACB7GEE2</accession>
<evidence type="ECO:0000313" key="2">
    <source>
        <dbReference type="Proteomes" id="UP000091857"/>
    </source>
</evidence>
<dbReference type="Proteomes" id="UP000091857">
    <property type="component" value="Chromosome 15"/>
</dbReference>
<name>A0ACB7GEE2_MANES</name>
<protein>
    <submittedName>
        <fullName evidence="1">Uncharacterized protein</fullName>
    </submittedName>
</protein>
<organism evidence="1 2">
    <name type="scientific">Manihot esculenta</name>
    <name type="common">Cassava</name>
    <name type="synonym">Jatropha manihot</name>
    <dbReference type="NCBI Taxonomy" id="3983"/>
    <lineage>
        <taxon>Eukaryota</taxon>
        <taxon>Viridiplantae</taxon>
        <taxon>Streptophyta</taxon>
        <taxon>Embryophyta</taxon>
        <taxon>Tracheophyta</taxon>
        <taxon>Spermatophyta</taxon>
        <taxon>Magnoliopsida</taxon>
        <taxon>eudicotyledons</taxon>
        <taxon>Gunneridae</taxon>
        <taxon>Pentapetalae</taxon>
        <taxon>rosids</taxon>
        <taxon>fabids</taxon>
        <taxon>Malpighiales</taxon>
        <taxon>Euphorbiaceae</taxon>
        <taxon>Crotonoideae</taxon>
        <taxon>Manihoteae</taxon>
        <taxon>Manihot</taxon>
    </lineage>
</organism>
<evidence type="ECO:0000313" key="1">
    <source>
        <dbReference type="EMBL" id="KAG8638063.1"/>
    </source>
</evidence>
<comment type="caution">
    <text evidence="1">The sequence shown here is derived from an EMBL/GenBank/DDBJ whole genome shotgun (WGS) entry which is preliminary data.</text>
</comment>
<keyword evidence="2" id="KW-1185">Reference proteome</keyword>
<proteinExistence type="predicted"/>
<gene>
    <name evidence="1" type="ORF">MANES_15G187851v8</name>
</gene>